<dbReference type="OMA" id="WIGAIRI"/>
<evidence type="ECO:0000313" key="9">
    <source>
        <dbReference type="Proteomes" id="UP000694421"/>
    </source>
</evidence>
<dbReference type="PANTHER" id="PTHR24061">
    <property type="entry name" value="CALCIUM-SENSING RECEPTOR-RELATED"/>
    <property type="match status" value="1"/>
</dbReference>
<evidence type="ECO:0000256" key="5">
    <source>
        <dbReference type="ARBA" id="ARBA00023170"/>
    </source>
</evidence>
<dbReference type="GeneTree" id="ENSGT00950000182788"/>
<evidence type="ECO:0000256" key="2">
    <source>
        <dbReference type="ARBA" id="ARBA00022692"/>
    </source>
</evidence>
<dbReference type="Ensembl" id="ENSSMRT00000020711.1">
    <property type="protein sequence ID" value="ENSSMRP00000017682.1"/>
    <property type="gene ID" value="ENSSMRG00000013792.1"/>
</dbReference>
<dbReference type="Proteomes" id="UP000694421">
    <property type="component" value="Unplaced"/>
</dbReference>
<sequence length="328" mass="37549">KADASPNLDVIISHQQLNYGSFDPALSDKTRFPSFYRMVPKEEVQYVGIVHLLKHFGWNWIGFIVSDDERGESFHRTLNPKLLENNICIAWTEIVSFVTVLETNSIQQEKLFPVFTSLSRRKMNVTLVYGDNQSLQGLGIVLLSFELHYKSPVERIWISTAECDVNAIASDSNFLLKSFNSTLSFTLHANEVPKFKDFVETINPLKHNFPYLPQFWTTAFVCSLPMYNQYVDNAKDCTGKGKLGDLPSFKFEMKMSGLSYNIYNAAHAVAHALQAMDRFQNKLRAKRAMDRRNIQEIDPCNLYKINDFLLHGMCPCCVAVCCRRQNSS</sequence>
<dbReference type="Gene3D" id="3.40.50.2300">
    <property type="match status" value="2"/>
</dbReference>
<reference evidence="8" key="1">
    <citation type="submission" date="2025-08" db="UniProtKB">
        <authorList>
            <consortium name="Ensembl"/>
        </authorList>
    </citation>
    <scope>IDENTIFICATION</scope>
</reference>
<evidence type="ECO:0000256" key="4">
    <source>
        <dbReference type="ARBA" id="ARBA00023136"/>
    </source>
</evidence>
<dbReference type="InterPro" id="IPR000068">
    <property type="entry name" value="GPCR_3_Ca_sens_rcpt-rel"/>
</dbReference>
<evidence type="ECO:0000256" key="6">
    <source>
        <dbReference type="ARBA" id="ARBA00023180"/>
    </source>
</evidence>
<keyword evidence="6" id="KW-0325">Glycoprotein</keyword>
<evidence type="ECO:0000259" key="7">
    <source>
        <dbReference type="Pfam" id="PF01094"/>
    </source>
</evidence>
<evidence type="ECO:0000313" key="8">
    <source>
        <dbReference type="Ensembl" id="ENSSMRP00000017682.1"/>
    </source>
</evidence>
<accession>A0A8D0BXW8</accession>
<evidence type="ECO:0000256" key="3">
    <source>
        <dbReference type="ARBA" id="ARBA00022989"/>
    </source>
</evidence>
<keyword evidence="5" id="KW-0675">Receptor</keyword>
<dbReference type="Pfam" id="PF01094">
    <property type="entry name" value="ANF_receptor"/>
    <property type="match status" value="1"/>
</dbReference>
<dbReference type="FunFam" id="3.40.50.2300:FF:000024">
    <property type="entry name" value="Vomeronasal 2, receptor 73"/>
    <property type="match status" value="1"/>
</dbReference>
<dbReference type="GO" id="GO:0005886">
    <property type="term" value="C:plasma membrane"/>
    <property type="evidence" value="ECO:0007669"/>
    <property type="project" value="TreeGrafter"/>
</dbReference>
<keyword evidence="4" id="KW-0472">Membrane</keyword>
<dbReference type="InterPro" id="IPR000337">
    <property type="entry name" value="GPCR_3"/>
</dbReference>
<protein>
    <recommendedName>
        <fullName evidence="7">Receptor ligand binding region domain-containing protein</fullName>
    </recommendedName>
</protein>
<dbReference type="InterPro" id="IPR028082">
    <property type="entry name" value="Peripla_BP_I"/>
</dbReference>
<dbReference type="PRINTS" id="PR00248">
    <property type="entry name" value="GPCRMGR"/>
</dbReference>
<keyword evidence="9" id="KW-1185">Reference proteome</keyword>
<feature type="domain" description="Receptor ligand binding region" evidence="7">
    <location>
        <begin position="16"/>
        <end position="280"/>
    </location>
</feature>
<keyword evidence="2" id="KW-0812">Transmembrane</keyword>
<keyword evidence="3" id="KW-1133">Transmembrane helix</keyword>
<dbReference type="SUPFAM" id="SSF53822">
    <property type="entry name" value="Periplasmic binding protein-like I"/>
    <property type="match status" value="1"/>
</dbReference>
<dbReference type="PANTHER" id="PTHR24061:SF599">
    <property type="entry name" value="G-PROTEIN COUPLED RECEPTORS FAMILY 3 PROFILE DOMAIN-CONTAINING PROTEIN"/>
    <property type="match status" value="1"/>
</dbReference>
<dbReference type="GO" id="GO:0004930">
    <property type="term" value="F:G protein-coupled receptor activity"/>
    <property type="evidence" value="ECO:0007669"/>
    <property type="project" value="InterPro"/>
</dbReference>
<comment type="subcellular location">
    <subcellularLocation>
        <location evidence="1">Membrane</location>
        <topology evidence="1">Multi-pass membrane protein</topology>
    </subcellularLocation>
</comment>
<evidence type="ECO:0000256" key="1">
    <source>
        <dbReference type="ARBA" id="ARBA00004141"/>
    </source>
</evidence>
<dbReference type="InterPro" id="IPR001828">
    <property type="entry name" value="ANF_lig-bd_rcpt"/>
</dbReference>
<name>A0A8D0BXW8_SALMN</name>
<dbReference type="AlphaFoldDB" id="A0A8D0BXW8"/>
<organism evidence="8 9">
    <name type="scientific">Salvator merianae</name>
    <name type="common">Argentine black and white tegu</name>
    <name type="synonym">Tupinambis merianae</name>
    <dbReference type="NCBI Taxonomy" id="96440"/>
    <lineage>
        <taxon>Eukaryota</taxon>
        <taxon>Metazoa</taxon>
        <taxon>Chordata</taxon>
        <taxon>Craniata</taxon>
        <taxon>Vertebrata</taxon>
        <taxon>Euteleostomi</taxon>
        <taxon>Lepidosauria</taxon>
        <taxon>Squamata</taxon>
        <taxon>Bifurcata</taxon>
        <taxon>Unidentata</taxon>
        <taxon>Episquamata</taxon>
        <taxon>Laterata</taxon>
        <taxon>Teiioidea</taxon>
        <taxon>Teiidae</taxon>
        <taxon>Salvator</taxon>
    </lineage>
</organism>
<proteinExistence type="predicted"/>
<reference evidence="8" key="2">
    <citation type="submission" date="2025-09" db="UniProtKB">
        <authorList>
            <consortium name="Ensembl"/>
        </authorList>
    </citation>
    <scope>IDENTIFICATION</scope>
</reference>